<evidence type="ECO:0000256" key="1">
    <source>
        <dbReference type="SAM" id="MobiDB-lite"/>
    </source>
</evidence>
<feature type="compositionally biased region" description="Polar residues" evidence="1">
    <location>
        <begin position="821"/>
        <end position="832"/>
    </location>
</feature>
<feature type="region of interest" description="Disordered" evidence="1">
    <location>
        <begin position="809"/>
        <end position="838"/>
    </location>
</feature>
<organism evidence="3 4">
    <name type="scientific">Exophiala bonariae</name>
    <dbReference type="NCBI Taxonomy" id="1690606"/>
    <lineage>
        <taxon>Eukaryota</taxon>
        <taxon>Fungi</taxon>
        <taxon>Dikarya</taxon>
        <taxon>Ascomycota</taxon>
        <taxon>Pezizomycotina</taxon>
        <taxon>Eurotiomycetes</taxon>
        <taxon>Chaetothyriomycetidae</taxon>
        <taxon>Chaetothyriales</taxon>
        <taxon>Herpotrichiellaceae</taxon>
        <taxon>Exophiala</taxon>
    </lineage>
</organism>
<feature type="compositionally biased region" description="Low complexity" evidence="1">
    <location>
        <begin position="98"/>
        <end position="111"/>
    </location>
</feature>
<feature type="region of interest" description="Disordered" evidence="1">
    <location>
        <begin position="264"/>
        <end position="295"/>
    </location>
</feature>
<feature type="region of interest" description="Disordered" evidence="1">
    <location>
        <begin position="986"/>
        <end position="1014"/>
    </location>
</feature>
<feature type="compositionally biased region" description="Basic and acidic residues" evidence="1">
    <location>
        <begin position="986"/>
        <end position="1004"/>
    </location>
</feature>
<feature type="compositionally biased region" description="Polar residues" evidence="1">
    <location>
        <begin position="41"/>
        <end position="51"/>
    </location>
</feature>
<feature type="region of interest" description="Disordered" evidence="1">
    <location>
        <begin position="1046"/>
        <end position="1090"/>
    </location>
</feature>
<dbReference type="GO" id="GO:0042030">
    <property type="term" value="F:ATPase inhibitor activity"/>
    <property type="evidence" value="ECO:0007669"/>
    <property type="project" value="TreeGrafter"/>
</dbReference>
<dbReference type="GeneID" id="89977987"/>
<feature type="region of interest" description="Disordered" evidence="1">
    <location>
        <begin position="180"/>
        <end position="199"/>
    </location>
</feature>
<evidence type="ECO:0000313" key="4">
    <source>
        <dbReference type="Proteomes" id="UP001358417"/>
    </source>
</evidence>
<dbReference type="AlphaFoldDB" id="A0AAV9NJS8"/>
<evidence type="ECO:0000259" key="2">
    <source>
        <dbReference type="Pfam" id="PF14636"/>
    </source>
</evidence>
<protein>
    <recommendedName>
        <fullName evidence="2">Folliculin-interacting protein N-terminal domain-containing protein</fullName>
    </recommendedName>
</protein>
<dbReference type="PANTHER" id="PTHR21634:SF9">
    <property type="entry name" value="RE13835P"/>
    <property type="match status" value="1"/>
</dbReference>
<dbReference type="Proteomes" id="UP001358417">
    <property type="component" value="Unassembled WGS sequence"/>
</dbReference>
<feature type="domain" description="Folliculin-interacting protein N-terminal" evidence="2">
    <location>
        <begin position="73"/>
        <end position="193"/>
    </location>
</feature>
<feature type="region of interest" description="Disordered" evidence="1">
    <location>
        <begin position="1"/>
        <end position="60"/>
    </location>
</feature>
<feature type="compositionally biased region" description="Low complexity" evidence="1">
    <location>
        <begin position="1058"/>
        <end position="1070"/>
    </location>
</feature>
<dbReference type="InterPro" id="IPR028084">
    <property type="entry name" value="FNIP_N_dom"/>
</dbReference>
<feature type="region of interest" description="Disordered" evidence="1">
    <location>
        <begin position="324"/>
        <end position="343"/>
    </location>
</feature>
<feature type="compositionally biased region" description="Polar residues" evidence="1">
    <location>
        <begin position="327"/>
        <end position="343"/>
    </location>
</feature>
<feature type="compositionally biased region" description="Polar residues" evidence="1">
    <location>
        <begin position="626"/>
        <end position="636"/>
    </location>
</feature>
<feature type="compositionally biased region" description="Basic and acidic residues" evidence="1">
    <location>
        <begin position="264"/>
        <end position="276"/>
    </location>
</feature>
<feature type="compositionally biased region" description="Basic and acidic residues" evidence="1">
    <location>
        <begin position="809"/>
        <end position="820"/>
    </location>
</feature>
<dbReference type="PANTHER" id="PTHR21634">
    <property type="entry name" value="RE13835P"/>
    <property type="match status" value="1"/>
</dbReference>
<gene>
    <name evidence="3" type="ORF">LTR84_009829</name>
</gene>
<feature type="region of interest" description="Disordered" evidence="1">
    <location>
        <begin position="97"/>
        <end position="120"/>
    </location>
</feature>
<sequence>MLGRLIQGYSRGGQLESATDESHTRALLWPDFQSRDGRPASSVSPPTTPFGSPTLRVSPFDDKAGLELNDTKDLRLIIAQDAFGTNDRPLLLFDTQYSESSTTPPDSVSSSRTNASPLMSSLGPRADPGIPANGHIRHRSSTISGASASWIRSSKESDNTDHLGNVLDCMFGVSSATKTESSTKMHLLPGERNANNDLGPRTPTHAPAGVPTRAPLLRAKTAIHTVQTHRQHITVKESETETRDAILITRVFTIILPDAQEDIRQHRTSSADHSDGARPALQPQDQHEIPPAYLKKPKIVEKKTPVFAIGLLCYLPNGDVRPGTANARPSSRASFTPSGTPNSYGSESMSSWTFLNAIPEHLMSSESSGTMTDKGVDVIVKNWDVILRSLGVVEKLSRSYIAHSLQQVNLAIISSVAKAPKGPAEQRTNQRNVYLRTPNLLNQTGPLNRLVKQTLWRVSYAFRVPRVLTGFGLDNGGHWLDEARYLVRISGNKQQNFFLFNLLTAFLGNHTEWLERLGPDWYRKQFKAMNRGKSRPSNLASRTVIVCDNRSTARRFIFLLASFLPRSHALNLVARSGTDFVSPLLTPDIVSTSPAPRHTYEGSIRRHTHGKSRDGTLTFPRRDVTGLSTSTSSNDSLGGIGKAIRNSSRSAFAREDLQEGLDKPPAILAAGDGVNQVHKTSATSSTATPNATTPMPHFASKVDSYFPEDAIVDEEESGASADLARILRRDSSSYTSINQPSMKWGSLISNVSGFWSRKPDLPPQDEQATFPRVPTDSLRDRRHLAPRSVPIHPRHQSPLQAMVDEARDLRPKHGKNKDDLSSTATRRLSATPNDVPAPHLTVDDKDGVVDVDINLPGFVGWADSKVLSLPTSLRHQSPSVLSEDIASSYSSRSVVSDSVGTKNIRVGGYLRRYHEDFSLQGVKPYAELQDDIKQSMTREMTPSGDLYSPLTEEETTTGGRWVNICTTLVADLRTFTIQRFTLRRRIDSDTPADKSRPTKPEEAQQRAPRGLANDKVEDLIVESVMDFDTTLTDAIERVLVETELPSQKSIAPSRTHSRTVSTGTTGSVKSEPLEISGPGKMRDWGRPSTLSQSDCRQAVVGALEEVVKSVNDDLTKQYRDVDRRVNLNPKAMKQAAKQDNVLREGVKKWLLNVETRSVW</sequence>
<evidence type="ECO:0000313" key="3">
    <source>
        <dbReference type="EMBL" id="KAK5059946.1"/>
    </source>
</evidence>
<dbReference type="GO" id="GO:0005737">
    <property type="term" value="C:cytoplasm"/>
    <property type="evidence" value="ECO:0007669"/>
    <property type="project" value="TreeGrafter"/>
</dbReference>
<name>A0AAV9NJS8_9EURO</name>
<keyword evidence="4" id="KW-1185">Reference proteome</keyword>
<proteinExistence type="predicted"/>
<dbReference type="Pfam" id="PF14636">
    <property type="entry name" value="FNIP_N"/>
    <property type="match status" value="1"/>
</dbReference>
<reference evidence="3 4" key="1">
    <citation type="submission" date="2023-08" db="EMBL/GenBank/DDBJ databases">
        <title>Black Yeasts Isolated from many extreme environments.</title>
        <authorList>
            <person name="Coleine C."/>
            <person name="Stajich J.E."/>
            <person name="Selbmann L."/>
        </authorList>
    </citation>
    <scope>NUCLEOTIDE SEQUENCE [LARGE SCALE GENOMIC DNA]</scope>
    <source>
        <strain evidence="3 4">CCFEE 5792</strain>
    </source>
</reference>
<comment type="caution">
    <text evidence="3">The sequence shown here is derived from an EMBL/GenBank/DDBJ whole genome shotgun (WGS) entry which is preliminary data.</text>
</comment>
<dbReference type="RefSeq" id="XP_064709767.1">
    <property type="nucleotide sequence ID" value="XM_064853368.1"/>
</dbReference>
<dbReference type="EMBL" id="JAVRRD010000004">
    <property type="protein sequence ID" value="KAK5059946.1"/>
    <property type="molecule type" value="Genomic_DNA"/>
</dbReference>
<feature type="region of interest" description="Disordered" evidence="1">
    <location>
        <begin position="758"/>
        <end position="781"/>
    </location>
</feature>
<feature type="region of interest" description="Disordered" evidence="1">
    <location>
        <begin position="595"/>
        <end position="640"/>
    </location>
</feature>
<accession>A0AAV9NJS8</accession>
<dbReference type="GO" id="GO:0051087">
    <property type="term" value="F:protein-folding chaperone binding"/>
    <property type="evidence" value="ECO:0007669"/>
    <property type="project" value="TreeGrafter"/>
</dbReference>